<feature type="non-terminal residue" evidence="2">
    <location>
        <position position="83"/>
    </location>
</feature>
<dbReference type="PANTHER" id="PTHR39586:SF1">
    <property type="entry name" value="CYTOPLASMIC PROTEIN"/>
    <property type="match status" value="1"/>
</dbReference>
<dbReference type="STRING" id="1121937.GCA_000423125_01948"/>
<dbReference type="AlphaFoldDB" id="A0A3C1KMY1"/>
<feature type="domain" description="YqcC-like" evidence="1">
    <location>
        <begin position="5"/>
        <end position="82"/>
    </location>
</feature>
<organism evidence="2 3">
    <name type="scientific">Haliea salexigens</name>
    <dbReference type="NCBI Taxonomy" id="287487"/>
    <lineage>
        <taxon>Bacteria</taxon>
        <taxon>Pseudomonadati</taxon>
        <taxon>Pseudomonadota</taxon>
        <taxon>Gammaproteobacteria</taxon>
        <taxon>Cellvibrionales</taxon>
        <taxon>Halieaceae</taxon>
        <taxon>Haliea</taxon>
    </lineage>
</organism>
<sequence>MRTDVAEVLIDIEAELRRLGLWDATPPPTEALASTEPFAIDTLTPPQWLQFIFLPTLYRMLEEGAPLPERCGIAPMAEEFFSG</sequence>
<dbReference type="PANTHER" id="PTHR39586">
    <property type="entry name" value="CYTOPLASMIC PROTEIN-RELATED"/>
    <property type="match status" value="1"/>
</dbReference>
<dbReference type="Gene3D" id="1.20.1440.40">
    <property type="entry name" value="YqcC-like"/>
    <property type="match status" value="1"/>
</dbReference>
<accession>A0A3C1KMY1</accession>
<proteinExistence type="predicted"/>
<evidence type="ECO:0000259" key="1">
    <source>
        <dbReference type="Pfam" id="PF04287"/>
    </source>
</evidence>
<dbReference type="InterPro" id="IPR023376">
    <property type="entry name" value="YqcC-like_dom"/>
</dbReference>
<name>A0A3C1KMY1_9GAMM</name>
<dbReference type="InterPro" id="IPR036814">
    <property type="entry name" value="YqcC-like_sf"/>
</dbReference>
<dbReference type="GO" id="GO:0044010">
    <property type="term" value="P:single-species biofilm formation"/>
    <property type="evidence" value="ECO:0007669"/>
    <property type="project" value="TreeGrafter"/>
</dbReference>
<evidence type="ECO:0000313" key="2">
    <source>
        <dbReference type="EMBL" id="HAN28082.1"/>
    </source>
</evidence>
<dbReference type="PIRSF" id="PIRSF006257">
    <property type="entry name" value="UCP006257"/>
    <property type="match status" value="1"/>
</dbReference>
<evidence type="ECO:0000313" key="3">
    <source>
        <dbReference type="Proteomes" id="UP000259273"/>
    </source>
</evidence>
<dbReference type="Pfam" id="PF04287">
    <property type="entry name" value="DUF446"/>
    <property type="match status" value="1"/>
</dbReference>
<dbReference type="Proteomes" id="UP000259273">
    <property type="component" value="Unassembled WGS sequence"/>
</dbReference>
<dbReference type="SUPFAM" id="SSF158452">
    <property type="entry name" value="YqcC-like"/>
    <property type="match status" value="1"/>
</dbReference>
<comment type="caution">
    <text evidence="2">The sequence shown here is derived from an EMBL/GenBank/DDBJ whole genome shotgun (WGS) entry which is preliminary data.</text>
</comment>
<reference evidence="2 3" key="1">
    <citation type="journal article" date="2018" name="Nat. Biotechnol.">
        <title>A standardized bacterial taxonomy based on genome phylogeny substantially revises the tree of life.</title>
        <authorList>
            <person name="Parks D.H."/>
            <person name="Chuvochina M."/>
            <person name="Waite D.W."/>
            <person name="Rinke C."/>
            <person name="Skarshewski A."/>
            <person name="Chaumeil P.A."/>
            <person name="Hugenholtz P."/>
        </authorList>
    </citation>
    <scope>NUCLEOTIDE SEQUENCE [LARGE SCALE GENOMIC DNA]</scope>
    <source>
        <strain evidence="2">UBA9158</strain>
    </source>
</reference>
<dbReference type="EMBL" id="DMND01000136">
    <property type="protein sequence ID" value="HAN28082.1"/>
    <property type="molecule type" value="Genomic_DNA"/>
</dbReference>
<gene>
    <name evidence="2" type="ORF">DCP75_10265</name>
</gene>
<protein>
    <submittedName>
        <fullName evidence="2">Pseudouridine synthase</fullName>
    </submittedName>
</protein>
<dbReference type="InterPro" id="IPR007384">
    <property type="entry name" value="UCP006257"/>
</dbReference>